<feature type="non-terminal residue" evidence="3">
    <location>
        <position position="1"/>
    </location>
</feature>
<dbReference type="GO" id="GO:0051082">
    <property type="term" value="F:unfolded protein binding"/>
    <property type="evidence" value="ECO:0007669"/>
    <property type="project" value="TreeGrafter"/>
</dbReference>
<comment type="caution">
    <text evidence="3">The sequence shown here is derived from an EMBL/GenBank/DDBJ whole genome shotgun (WGS) entry which is preliminary data.</text>
</comment>
<dbReference type="GO" id="GO:0051087">
    <property type="term" value="F:protein-folding chaperone binding"/>
    <property type="evidence" value="ECO:0007669"/>
    <property type="project" value="InterPro"/>
</dbReference>
<keyword evidence="2" id="KW-0346">Stress response</keyword>
<reference evidence="3 4" key="1">
    <citation type="journal article" date="2016" name="Nat. Commun.">
        <title>Thousands of microbial genomes shed light on interconnected biogeochemical processes in an aquifer system.</title>
        <authorList>
            <person name="Anantharaman K."/>
            <person name="Brown C.T."/>
            <person name="Hug L.A."/>
            <person name="Sharon I."/>
            <person name="Castelle C.J."/>
            <person name="Probst A.J."/>
            <person name="Thomas B.C."/>
            <person name="Singh A."/>
            <person name="Wilkins M.J."/>
            <person name="Karaoz U."/>
            <person name="Brodie E.L."/>
            <person name="Williams K.H."/>
            <person name="Hubbard S.S."/>
            <person name="Banfield J.F."/>
        </authorList>
    </citation>
    <scope>NUCLEOTIDE SEQUENCE [LARGE SCALE GENOMIC DNA]</scope>
</reference>
<dbReference type="PROSITE" id="PS01071">
    <property type="entry name" value="GRPE"/>
    <property type="match status" value="1"/>
</dbReference>
<evidence type="ECO:0000313" key="4">
    <source>
        <dbReference type="Proteomes" id="UP000178853"/>
    </source>
</evidence>
<organism evidence="3 4">
    <name type="scientific">Candidatus Roizmanbacteria bacterium RIFCSPHIGHO2_12_FULL_39_8</name>
    <dbReference type="NCBI Taxonomy" id="1802050"/>
    <lineage>
        <taxon>Bacteria</taxon>
        <taxon>Candidatus Roizmaniibacteriota</taxon>
    </lineage>
</organism>
<dbReference type="GO" id="GO:0000774">
    <property type="term" value="F:adenyl-nucleotide exchange factor activity"/>
    <property type="evidence" value="ECO:0007669"/>
    <property type="project" value="InterPro"/>
</dbReference>
<gene>
    <name evidence="3" type="ORF">A3F60_02270</name>
</gene>
<dbReference type="Proteomes" id="UP000178853">
    <property type="component" value="Unassembled WGS sequence"/>
</dbReference>
<evidence type="ECO:0000256" key="2">
    <source>
        <dbReference type="RuleBase" id="RU000639"/>
    </source>
</evidence>
<name>A0A1F7I0Z8_9BACT</name>
<dbReference type="PANTHER" id="PTHR21237:SF23">
    <property type="entry name" value="GRPE PROTEIN HOMOLOG, MITOCHONDRIAL"/>
    <property type="match status" value="1"/>
</dbReference>
<proteinExistence type="predicted"/>
<dbReference type="InterPro" id="IPR000740">
    <property type="entry name" value="GrpE"/>
</dbReference>
<keyword evidence="1 2" id="KW-0143">Chaperone</keyword>
<dbReference type="EMBL" id="MGAA01000028">
    <property type="protein sequence ID" value="OGK37048.1"/>
    <property type="molecule type" value="Genomic_DNA"/>
</dbReference>
<dbReference type="InterPro" id="IPR009012">
    <property type="entry name" value="GrpE_head"/>
</dbReference>
<accession>A0A1F7I0Z8</accession>
<dbReference type="Gene3D" id="2.30.22.10">
    <property type="entry name" value="Head domain of nucleotide exchange factor GrpE"/>
    <property type="match status" value="1"/>
</dbReference>
<dbReference type="GO" id="GO:0042803">
    <property type="term" value="F:protein homodimerization activity"/>
    <property type="evidence" value="ECO:0007669"/>
    <property type="project" value="InterPro"/>
</dbReference>
<sequence>LVRLLPFLDHLEKAEVFIKDKGLKMVKDNFEKVLESIGLEQIDATGKEFDPHTAEAIEIVDGDRDNIVKEVIRRGYKRNGKVIRVAQVRVSKKSEIRNPKS</sequence>
<dbReference type="SUPFAM" id="SSF51064">
    <property type="entry name" value="Head domain of nucleotide exchange factor GrpE"/>
    <property type="match status" value="1"/>
</dbReference>
<evidence type="ECO:0000313" key="3">
    <source>
        <dbReference type="EMBL" id="OGK37048.1"/>
    </source>
</evidence>
<dbReference type="GO" id="GO:0006457">
    <property type="term" value="P:protein folding"/>
    <property type="evidence" value="ECO:0007669"/>
    <property type="project" value="InterPro"/>
</dbReference>
<dbReference type="Pfam" id="PF01025">
    <property type="entry name" value="GrpE"/>
    <property type="match status" value="1"/>
</dbReference>
<comment type="function">
    <text evidence="2">Participates actively in the response to hyperosmotic and heat shock by preventing the aggregation of stress-denatured proteins, in association with DnaK and GrpE. It is the nucleotide exchange factor for DnaK and may function as a thermosensor. Unfolded proteins bind initially to DnaJ; upon interaction with the DnaJ-bound protein, DnaK hydrolyzes its bound ATP, resulting in the formation of a stable complex. GrpE releases ADP from DnaK; ATP binding to DnaK triggers the release of the substrate protein, thus completing the reaction cycle. Several rounds of ATP-dependent interactions between DnaJ, DnaK and GrpE are required for fully efficient folding.</text>
</comment>
<dbReference type="PANTHER" id="PTHR21237">
    <property type="entry name" value="GRPE PROTEIN"/>
    <property type="match status" value="1"/>
</dbReference>
<protein>
    <recommendedName>
        <fullName evidence="2">Protein GrpE</fullName>
    </recommendedName>
</protein>
<evidence type="ECO:0000256" key="1">
    <source>
        <dbReference type="ARBA" id="ARBA00023186"/>
    </source>
</evidence>
<dbReference type="AlphaFoldDB" id="A0A1F7I0Z8"/>